<dbReference type="GO" id="GO:0018741">
    <property type="term" value="F:linear primary-alkylsulfatase activity"/>
    <property type="evidence" value="ECO:0007669"/>
    <property type="project" value="UniProtKB-EC"/>
</dbReference>
<keyword evidence="9" id="KW-0732">Signal</keyword>
<evidence type="ECO:0000256" key="6">
    <source>
        <dbReference type="ARBA" id="ARBA00066568"/>
    </source>
</evidence>
<dbReference type="FunFam" id="3.60.15.30:FF:000001">
    <property type="entry name" value="Alkyl/aryl-sulfatase BDS1"/>
    <property type="match status" value="1"/>
</dbReference>
<name>A0A926G9M9_9RHOB</name>
<dbReference type="Pfam" id="PF14864">
    <property type="entry name" value="Alkyl_sulf_C"/>
    <property type="match status" value="1"/>
</dbReference>
<dbReference type="InterPro" id="IPR001279">
    <property type="entry name" value="Metallo-B-lactamas"/>
</dbReference>
<keyword evidence="4" id="KW-0862">Zinc</keyword>
<feature type="domain" description="Metallo-beta-lactamase" evidence="10">
    <location>
        <begin position="127"/>
        <end position="350"/>
    </location>
</feature>
<dbReference type="GO" id="GO:0046983">
    <property type="term" value="F:protein dimerization activity"/>
    <property type="evidence" value="ECO:0007669"/>
    <property type="project" value="InterPro"/>
</dbReference>
<proteinExistence type="inferred from homology"/>
<reference evidence="11" key="1">
    <citation type="submission" date="2020-08" db="EMBL/GenBank/DDBJ databases">
        <title>Paracoccus amoyensis sp. nov., isolated from the surface seawater at coast of Xiamen, Fujian.</title>
        <authorList>
            <person name="Lyu L."/>
        </authorList>
    </citation>
    <scope>NUCLEOTIDE SEQUENCE</scope>
    <source>
        <strain evidence="11">11-3</strain>
    </source>
</reference>
<dbReference type="InterPro" id="IPR044097">
    <property type="entry name" value="Bds1/SdsA1_MBL-fold"/>
</dbReference>
<dbReference type="Gene3D" id="3.60.15.30">
    <property type="entry name" value="Metallo-beta-lactamase domain"/>
    <property type="match status" value="1"/>
</dbReference>
<protein>
    <recommendedName>
        <fullName evidence="7">Linear primary-alkylsulfatase</fullName>
        <ecNumber evidence="6">3.1.6.21</ecNumber>
    </recommendedName>
    <alternativeName>
        <fullName evidence="8">Type III linear primary-alkylsulfatase</fullName>
    </alternativeName>
</protein>
<dbReference type="InterPro" id="IPR029229">
    <property type="entry name" value="Alkyl_sulf_C"/>
</dbReference>
<dbReference type="Gene3D" id="3.30.1050.10">
    <property type="entry name" value="SCP2 sterol-binding domain"/>
    <property type="match status" value="1"/>
</dbReference>
<accession>A0A926G9M9</accession>
<dbReference type="Gene3D" id="1.25.40.880">
    <property type="entry name" value="Alkyl sulfatase, dimerisation domain"/>
    <property type="match status" value="1"/>
</dbReference>
<evidence type="ECO:0000256" key="9">
    <source>
        <dbReference type="SAM" id="SignalP"/>
    </source>
</evidence>
<comment type="caution">
    <text evidence="11">The sequence shown here is derived from an EMBL/GenBank/DDBJ whole genome shotgun (WGS) entry which is preliminary data.</text>
</comment>
<dbReference type="PANTHER" id="PTHR43223:SF1">
    <property type="entry name" value="ALKYL_ARYL-SULFATASE BDS1"/>
    <property type="match status" value="1"/>
</dbReference>
<evidence type="ECO:0000256" key="2">
    <source>
        <dbReference type="ARBA" id="ARBA00022723"/>
    </source>
</evidence>
<feature type="signal peptide" evidence="9">
    <location>
        <begin position="1"/>
        <end position="17"/>
    </location>
</feature>
<gene>
    <name evidence="11" type="ORF">H4P12_17320</name>
</gene>
<dbReference type="InterPro" id="IPR029228">
    <property type="entry name" value="Alkyl_sulf_dimr"/>
</dbReference>
<comment type="similarity">
    <text evidence="5">Belongs to the metallo-beta-lactamase superfamily. Type III sulfatase family.</text>
</comment>
<feature type="chain" id="PRO_5036881766" description="Linear primary-alkylsulfatase" evidence="9">
    <location>
        <begin position="18"/>
        <end position="663"/>
    </location>
</feature>
<dbReference type="FunFam" id="1.25.40.880:FF:000001">
    <property type="entry name" value="SDS hydrolase SdsA1"/>
    <property type="match status" value="1"/>
</dbReference>
<dbReference type="GO" id="GO:0046872">
    <property type="term" value="F:metal ion binding"/>
    <property type="evidence" value="ECO:0007669"/>
    <property type="project" value="UniProtKB-KW"/>
</dbReference>
<evidence type="ECO:0000256" key="8">
    <source>
        <dbReference type="ARBA" id="ARBA00075789"/>
    </source>
</evidence>
<dbReference type="SMART" id="SM00849">
    <property type="entry name" value="Lactamase_B"/>
    <property type="match status" value="1"/>
</dbReference>
<evidence type="ECO:0000256" key="7">
    <source>
        <dbReference type="ARBA" id="ARBA00068034"/>
    </source>
</evidence>
<dbReference type="AlphaFoldDB" id="A0A926G9M9"/>
<dbReference type="SUPFAM" id="SSF55718">
    <property type="entry name" value="SCP-like"/>
    <property type="match status" value="1"/>
</dbReference>
<comment type="cofactor">
    <cofactor evidence="1">
        <name>Zn(2+)</name>
        <dbReference type="ChEBI" id="CHEBI:29105"/>
    </cofactor>
</comment>
<dbReference type="Proteomes" id="UP000608594">
    <property type="component" value="Unassembled WGS sequence"/>
</dbReference>
<keyword evidence="2" id="KW-0479">Metal-binding</keyword>
<evidence type="ECO:0000313" key="12">
    <source>
        <dbReference type="Proteomes" id="UP000608594"/>
    </source>
</evidence>
<keyword evidence="12" id="KW-1185">Reference proteome</keyword>
<dbReference type="InterPro" id="IPR038536">
    <property type="entry name" value="Alkyl/aryl-sulf_dimr_sf"/>
</dbReference>
<evidence type="ECO:0000256" key="5">
    <source>
        <dbReference type="ARBA" id="ARBA00033751"/>
    </source>
</evidence>
<dbReference type="CDD" id="cd07710">
    <property type="entry name" value="arylsulfatase_Sdsa1-like_MBL-fold"/>
    <property type="match status" value="1"/>
</dbReference>
<dbReference type="GO" id="GO:0018909">
    <property type="term" value="P:dodecyl sulfate metabolic process"/>
    <property type="evidence" value="ECO:0007669"/>
    <property type="project" value="InterPro"/>
</dbReference>
<dbReference type="EMBL" id="JACOQL010000006">
    <property type="protein sequence ID" value="MBC9248428.1"/>
    <property type="molecule type" value="Genomic_DNA"/>
</dbReference>
<dbReference type="EC" id="3.1.6.21" evidence="6"/>
<evidence type="ECO:0000259" key="10">
    <source>
        <dbReference type="SMART" id="SM00849"/>
    </source>
</evidence>
<evidence type="ECO:0000256" key="3">
    <source>
        <dbReference type="ARBA" id="ARBA00022801"/>
    </source>
</evidence>
<dbReference type="RefSeq" id="WP_187794890.1">
    <property type="nucleotide sequence ID" value="NZ_JACOQL010000006.1"/>
</dbReference>
<dbReference type="SUPFAM" id="SSF56281">
    <property type="entry name" value="Metallo-hydrolase/oxidoreductase"/>
    <property type="match status" value="1"/>
</dbReference>
<organism evidence="11 12">
    <name type="scientific">Paracoccus amoyensis</name>
    <dbReference type="NCBI Taxonomy" id="2760093"/>
    <lineage>
        <taxon>Bacteria</taxon>
        <taxon>Pseudomonadati</taxon>
        <taxon>Pseudomonadota</taxon>
        <taxon>Alphaproteobacteria</taxon>
        <taxon>Rhodobacterales</taxon>
        <taxon>Paracoccaceae</taxon>
        <taxon>Paracoccus</taxon>
    </lineage>
</organism>
<dbReference type="Pfam" id="PF00753">
    <property type="entry name" value="Lactamase_B"/>
    <property type="match status" value="1"/>
</dbReference>
<dbReference type="Pfam" id="PF14863">
    <property type="entry name" value="Alkyl_sulf_dimr"/>
    <property type="match status" value="1"/>
</dbReference>
<evidence type="ECO:0000313" key="11">
    <source>
        <dbReference type="EMBL" id="MBC9248428.1"/>
    </source>
</evidence>
<dbReference type="PANTHER" id="PTHR43223">
    <property type="entry name" value="ALKYL/ARYL-SULFATASE"/>
    <property type="match status" value="1"/>
</dbReference>
<dbReference type="InterPro" id="IPR036866">
    <property type="entry name" value="RibonucZ/Hydroxyglut_hydro"/>
</dbReference>
<evidence type="ECO:0000256" key="1">
    <source>
        <dbReference type="ARBA" id="ARBA00001947"/>
    </source>
</evidence>
<keyword evidence="3" id="KW-0378">Hydrolase</keyword>
<dbReference type="InterPro" id="IPR036527">
    <property type="entry name" value="SCP2_sterol-bd_dom_sf"/>
</dbReference>
<evidence type="ECO:0000256" key="4">
    <source>
        <dbReference type="ARBA" id="ARBA00022833"/>
    </source>
</evidence>
<dbReference type="InterPro" id="IPR052195">
    <property type="entry name" value="Bact_Alkyl/Aryl-Sulfatase"/>
</dbReference>
<sequence>MRSSISWLALSTMLAFAAPYAATAQQQPGQATEATRDANASLRELLPFDDNQAFEDARRGFLAPLPSEPVTDAAGEPAWDPDKFAFLRDSAAPDTVNPSLWRQSQLVEIGGLFEVTEGVFQVRNLDLANMTIIEGETGLTIIDPLISAETARAALDLYRQTRGSDRPVVAVIYTHSHVDHFGGVRGIVDEEDVRTGKVRIYAPEGFMEHAVAENVLAGNAMARRASYQFGNLLPAGPTGQVGAGLGTTTSTGAVTLIAPTNVISESGHVEVIDGWTYEFLMANGSEAPSEFIFYMPEKKLLNGAETASHMLHNTYTLRGAKLRDPLAWSKYLNQAIAAWGDDIEILYNQHQWPVWGNERAVDHLKKQRDMYRYINDETLRLANHGYNKEEIAEMFALPEAIEKSFSNRGYYGSYSHNVKGTYVYHLGWFDGNPATLNPLPRTEAAKRYVEMMGGADAVIEKARAYYDQGEYRWVAEVIDKVVFADPENQQARELGANALEQMGYQAESGVWRNFYLSGAQELRNGVMQLPAPKTLTPDTLKAMSLELYFDYMAVRLNHPAADRKTIALNFSFPDIGETYALELGNGVLNHTADLQLENADADITLDRETLDRITLGQMTMRDAVADGQVTIEGDAAKLQELISYLDEFDFWFDLVTPKTAGAN</sequence>